<name>A0A6C0DLB2_9ZZZZ</name>
<dbReference type="EMBL" id="MN739643">
    <property type="protein sequence ID" value="QHT17748.1"/>
    <property type="molecule type" value="Genomic_DNA"/>
</dbReference>
<keyword evidence="1" id="KW-0472">Membrane</keyword>
<dbReference type="AlphaFoldDB" id="A0A6C0DLB2"/>
<organism evidence="2">
    <name type="scientific">viral metagenome</name>
    <dbReference type="NCBI Taxonomy" id="1070528"/>
    <lineage>
        <taxon>unclassified sequences</taxon>
        <taxon>metagenomes</taxon>
        <taxon>organismal metagenomes</taxon>
    </lineage>
</organism>
<feature type="transmembrane region" description="Helical" evidence="1">
    <location>
        <begin position="7"/>
        <end position="28"/>
    </location>
</feature>
<proteinExistence type="predicted"/>
<reference evidence="2" key="1">
    <citation type="journal article" date="2020" name="Nature">
        <title>Giant virus diversity and host interactions through global metagenomics.</title>
        <authorList>
            <person name="Schulz F."/>
            <person name="Roux S."/>
            <person name="Paez-Espino D."/>
            <person name="Jungbluth S."/>
            <person name="Walsh D.A."/>
            <person name="Denef V.J."/>
            <person name="McMahon K.D."/>
            <person name="Konstantinidis K.T."/>
            <person name="Eloe-Fadrosh E.A."/>
            <person name="Kyrpides N.C."/>
            <person name="Woyke T."/>
        </authorList>
    </citation>
    <scope>NUCLEOTIDE SEQUENCE</scope>
    <source>
        <strain evidence="2">GVMAG-M-3300023174-30</strain>
    </source>
</reference>
<keyword evidence="1" id="KW-0812">Transmembrane</keyword>
<evidence type="ECO:0000256" key="1">
    <source>
        <dbReference type="SAM" id="Phobius"/>
    </source>
</evidence>
<feature type="transmembrane region" description="Helical" evidence="1">
    <location>
        <begin position="34"/>
        <end position="55"/>
    </location>
</feature>
<protein>
    <submittedName>
        <fullName evidence="2">Uncharacterized protein</fullName>
    </submittedName>
</protein>
<sequence>MNNNRIIKAILILIAILIIIDLNLINYYEYYKSLIAVTNTIILLLIIIIIILICLMDNVNDSSNNYDLYIKVKSNINTIIHIIHTKLENIDDNDILIINEKLNDTINIYAINDIQVHKDVIINEVYIKLINMNNYEKHTKIKNTIECIFNEV</sequence>
<evidence type="ECO:0000313" key="2">
    <source>
        <dbReference type="EMBL" id="QHT17748.1"/>
    </source>
</evidence>
<keyword evidence="1" id="KW-1133">Transmembrane helix</keyword>
<accession>A0A6C0DLB2</accession>